<reference evidence="3 4" key="3">
    <citation type="submission" date="2020-08" db="EMBL/GenBank/DDBJ databases">
        <title>Genomic Encyclopedia of Type Strains, Phase IV (KMG-IV): sequencing the most valuable type-strain genomes for metagenomic binning, comparative biology and taxonomic classification.</title>
        <authorList>
            <person name="Goeker M."/>
        </authorList>
    </citation>
    <scope>NUCLEOTIDE SEQUENCE [LARGE SCALE GENOMIC DNA]</scope>
    <source>
        <strain evidence="3 4">DSM 100774</strain>
    </source>
</reference>
<evidence type="ECO:0000313" key="3">
    <source>
        <dbReference type="EMBL" id="MBB4108288.1"/>
    </source>
</evidence>
<name>A0A7W6KAN7_9SPHI</name>
<comment type="caution">
    <text evidence="3">The sequence shown here is derived from an EMBL/GenBank/DDBJ whole genome shotgun (WGS) entry which is preliminary data.</text>
</comment>
<dbReference type="Proteomes" id="UP000642938">
    <property type="component" value="Unassembled WGS sequence"/>
</dbReference>
<evidence type="ECO:0000313" key="5">
    <source>
        <dbReference type="Proteomes" id="UP000642938"/>
    </source>
</evidence>
<dbReference type="EMBL" id="BMHZ01000001">
    <property type="protein sequence ID" value="GGG93785.1"/>
    <property type="molecule type" value="Genomic_DNA"/>
</dbReference>
<feature type="transmembrane region" description="Helical" evidence="1">
    <location>
        <begin position="165"/>
        <end position="183"/>
    </location>
</feature>
<reference evidence="5" key="2">
    <citation type="journal article" date="2019" name="Int. J. Syst. Evol. Microbiol.">
        <title>The Global Catalogue of Microorganisms (GCM) 10K type strain sequencing project: providing services to taxonomists for standard genome sequencing and annotation.</title>
        <authorList>
            <consortium name="The Broad Institute Genomics Platform"/>
            <consortium name="The Broad Institute Genome Sequencing Center for Infectious Disease"/>
            <person name="Wu L."/>
            <person name="Ma J."/>
        </authorList>
    </citation>
    <scope>NUCLEOTIDE SEQUENCE [LARGE SCALE GENOMIC DNA]</scope>
    <source>
        <strain evidence="5">CGMCC 1.15287</strain>
    </source>
</reference>
<accession>A0A7W6KAN7</accession>
<dbReference type="Proteomes" id="UP000532273">
    <property type="component" value="Unassembled WGS sequence"/>
</dbReference>
<keyword evidence="1" id="KW-1133">Transmembrane helix</keyword>
<sequence length="197" mass="22324">MNKLLKIFRYAGFSLIFIALVSVTDHLIDAVSNYNAGRLSINLIEKNAVQQIKTFGEAKFVNSHLGVYSFKPTLKQAIILSGKGLDSVGAHAAFYLIMGSTIIFIAYTKPKWLENLTENRLWQLVGAGAILFFTLKFLCFFLIKQYIEELTNKAFNYQPMNRENINLGVVSLIALISLIYELLSYSRKLKQENDLTI</sequence>
<evidence type="ECO:0000313" key="4">
    <source>
        <dbReference type="Proteomes" id="UP000532273"/>
    </source>
</evidence>
<feature type="transmembrane region" description="Helical" evidence="1">
    <location>
        <begin position="121"/>
        <end position="143"/>
    </location>
</feature>
<keyword evidence="5" id="KW-1185">Reference proteome</keyword>
<evidence type="ECO:0000256" key="1">
    <source>
        <dbReference type="SAM" id="Phobius"/>
    </source>
</evidence>
<dbReference type="RefSeq" id="WP_183763624.1">
    <property type="nucleotide sequence ID" value="NZ_BMHZ01000001.1"/>
</dbReference>
<dbReference type="AlphaFoldDB" id="A0A7W6KAN7"/>
<keyword evidence="1" id="KW-0812">Transmembrane</keyword>
<proteinExistence type="predicted"/>
<dbReference type="EMBL" id="JACIEF010000002">
    <property type="protein sequence ID" value="MBB4108288.1"/>
    <property type="molecule type" value="Genomic_DNA"/>
</dbReference>
<keyword evidence="1" id="KW-0472">Membrane</keyword>
<evidence type="ECO:0008006" key="6">
    <source>
        <dbReference type="Google" id="ProtNLM"/>
    </source>
</evidence>
<reference evidence="2" key="4">
    <citation type="submission" date="2024-05" db="EMBL/GenBank/DDBJ databases">
        <authorList>
            <person name="Sun Q."/>
            <person name="Zhou Y."/>
        </authorList>
    </citation>
    <scope>NUCLEOTIDE SEQUENCE</scope>
    <source>
        <strain evidence="2">CGMCC 1.15287</strain>
    </source>
</reference>
<protein>
    <recommendedName>
        <fullName evidence="6">DUF2975 domain-containing protein</fullName>
    </recommendedName>
</protein>
<reference evidence="2" key="1">
    <citation type="journal article" date="2014" name="Int. J. Syst. Evol. Microbiol.">
        <title>Complete genome of a new Firmicutes species belonging to the dominant human colonic microbiota ('Ruminococcus bicirculans') reveals two chromosomes and a selective capacity to utilize plant glucans.</title>
        <authorList>
            <consortium name="NISC Comparative Sequencing Program"/>
            <person name="Wegmann U."/>
            <person name="Louis P."/>
            <person name="Goesmann A."/>
            <person name="Henrissat B."/>
            <person name="Duncan S.H."/>
            <person name="Flint H.J."/>
        </authorList>
    </citation>
    <scope>NUCLEOTIDE SEQUENCE</scope>
    <source>
        <strain evidence="2">CGMCC 1.15287</strain>
    </source>
</reference>
<gene>
    <name evidence="2" type="ORF">GCM10007422_03840</name>
    <name evidence="3" type="ORF">GGQ60_002269</name>
</gene>
<feature type="transmembrane region" description="Helical" evidence="1">
    <location>
        <begin position="92"/>
        <end position="109"/>
    </location>
</feature>
<evidence type="ECO:0000313" key="2">
    <source>
        <dbReference type="EMBL" id="GGG93785.1"/>
    </source>
</evidence>
<organism evidence="3 4">
    <name type="scientific">Pedobacter zeae</name>
    <dbReference type="NCBI Taxonomy" id="1737356"/>
    <lineage>
        <taxon>Bacteria</taxon>
        <taxon>Pseudomonadati</taxon>
        <taxon>Bacteroidota</taxon>
        <taxon>Sphingobacteriia</taxon>
        <taxon>Sphingobacteriales</taxon>
        <taxon>Sphingobacteriaceae</taxon>
        <taxon>Pedobacter</taxon>
    </lineage>
</organism>